<evidence type="ECO:0000313" key="4">
    <source>
        <dbReference type="EMBL" id="CAJ1508745.1"/>
    </source>
</evidence>
<evidence type="ECO:0000256" key="2">
    <source>
        <dbReference type="ARBA" id="ARBA00022679"/>
    </source>
</evidence>
<dbReference type="PANTHER" id="PTHR42679">
    <property type="entry name" value="S-METHYL-5'-THIOADENOSINE PHOSPHORYLASE"/>
    <property type="match status" value="1"/>
</dbReference>
<organism evidence="4 5">
    <name type="scientific">[Mycobacterium] burgundiense</name>
    <dbReference type="NCBI Taxonomy" id="3064286"/>
    <lineage>
        <taxon>Bacteria</taxon>
        <taxon>Bacillati</taxon>
        <taxon>Actinomycetota</taxon>
        <taxon>Actinomycetes</taxon>
        <taxon>Mycobacteriales</taxon>
        <taxon>Mycobacteriaceae</taxon>
        <taxon>Mycolicibacterium</taxon>
    </lineage>
</organism>
<sequence length="194" mass="20808">MLGVIGGRGFYSFFGTDARTVTLDTPYGLPSGPITFGIVGDREVAFLPRHGHHRENSPHAVPYRANMWALRSLGVRRIFGPCTVGSRTATLRPGAVVVPDPYCPGLRSAVTGLGEVADGGTLINLTGCPESALAREFEMCYAAIALVADPDAESQHHPRPFQRLVFDALGRVTGTGTCAHCRTHVDLMRPVELP</sequence>
<dbReference type="Pfam" id="PF01048">
    <property type="entry name" value="PNP_UDP_1"/>
    <property type="match status" value="1"/>
</dbReference>
<name>A0ABM9M1S7_9MYCO</name>
<dbReference type="PANTHER" id="PTHR42679:SF2">
    <property type="entry name" value="S-METHYL-5'-THIOADENOSINE PHOSPHORYLASE"/>
    <property type="match status" value="1"/>
</dbReference>
<dbReference type="Proteomes" id="UP001190465">
    <property type="component" value="Chromosome"/>
</dbReference>
<evidence type="ECO:0000313" key="5">
    <source>
        <dbReference type="Proteomes" id="UP001190465"/>
    </source>
</evidence>
<evidence type="ECO:0000259" key="3">
    <source>
        <dbReference type="Pfam" id="PF01048"/>
    </source>
</evidence>
<accession>A0ABM9M1S7</accession>
<dbReference type="EMBL" id="OY726397">
    <property type="protein sequence ID" value="CAJ1508745.1"/>
    <property type="molecule type" value="Genomic_DNA"/>
</dbReference>
<dbReference type="CDD" id="cd09010">
    <property type="entry name" value="MTAP_SsMTAPII_like_MTIP"/>
    <property type="match status" value="1"/>
</dbReference>
<dbReference type="RefSeq" id="WP_308479291.1">
    <property type="nucleotide sequence ID" value="NZ_OY726397.1"/>
</dbReference>
<gene>
    <name evidence="4" type="ORF">MU0053_003953</name>
</gene>
<feature type="domain" description="Nucleoside phosphorylase" evidence="3">
    <location>
        <begin position="22"/>
        <end position="102"/>
    </location>
</feature>
<evidence type="ECO:0000256" key="1">
    <source>
        <dbReference type="ARBA" id="ARBA00022676"/>
    </source>
</evidence>
<reference evidence="4 5" key="1">
    <citation type="submission" date="2023-08" db="EMBL/GenBank/DDBJ databases">
        <authorList>
            <person name="Folkvardsen B D."/>
            <person name="Norman A."/>
        </authorList>
    </citation>
    <scope>NUCLEOTIDE SEQUENCE [LARGE SCALE GENOMIC DNA]</scope>
    <source>
        <strain evidence="4 5">Mu0053</strain>
    </source>
</reference>
<keyword evidence="5" id="KW-1185">Reference proteome</keyword>
<dbReference type="SUPFAM" id="SSF53167">
    <property type="entry name" value="Purine and uridine phosphorylases"/>
    <property type="match status" value="1"/>
</dbReference>
<proteinExistence type="predicted"/>
<dbReference type="InterPro" id="IPR000845">
    <property type="entry name" value="Nucleoside_phosphorylase_d"/>
</dbReference>
<protein>
    <submittedName>
        <fullName evidence="4">S-methyl-5'-thioadenosine phosphorylase</fullName>
        <ecNumber evidence="4">2.4.2.28</ecNumber>
    </submittedName>
</protein>
<dbReference type="InterPro" id="IPR010044">
    <property type="entry name" value="MTAP"/>
</dbReference>
<dbReference type="EC" id="2.4.2.28" evidence="4"/>
<dbReference type="GO" id="GO:0017061">
    <property type="term" value="F:S-methyl-5-thioadenosine phosphorylase activity"/>
    <property type="evidence" value="ECO:0007669"/>
    <property type="project" value="UniProtKB-EC"/>
</dbReference>
<keyword evidence="1 4" id="KW-0328">Glycosyltransferase</keyword>
<keyword evidence="2 4" id="KW-0808">Transferase</keyword>
<dbReference type="InterPro" id="IPR035994">
    <property type="entry name" value="Nucleoside_phosphorylase_sf"/>
</dbReference>
<dbReference type="Gene3D" id="3.40.50.1580">
    <property type="entry name" value="Nucleoside phosphorylase domain"/>
    <property type="match status" value="2"/>
</dbReference>